<dbReference type="InterPro" id="IPR008909">
    <property type="entry name" value="DALR_anticod-bd"/>
</dbReference>
<dbReference type="InterPro" id="IPR009080">
    <property type="entry name" value="tRNAsynth_Ia_anticodon-bd"/>
</dbReference>
<dbReference type="Pfam" id="PF05746">
    <property type="entry name" value="DALR_1"/>
    <property type="match status" value="1"/>
</dbReference>
<organism evidence="5">
    <name type="scientific">Microcystis aeruginosa (strain PCC 7806)</name>
    <dbReference type="NCBI Taxonomy" id="267872"/>
    <lineage>
        <taxon>Bacteria</taxon>
        <taxon>Bacillati</taxon>
        <taxon>Cyanobacteriota</taxon>
        <taxon>Cyanophyceae</taxon>
        <taxon>Oscillatoriophycideae</taxon>
        <taxon>Chroococcales</taxon>
        <taxon>Microcystaceae</taxon>
        <taxon>Microcystis</taxon>
    </lineage>
</organism>
<proteinExistence type="predicted"/>
<evidence type="ECO:0000256" key="2">
    <source>
        <dbReference type="ARBA" id="ARBA00022741"/>
    </source>
</evidence>
<evidence type="ECO:0000259" key="4">
    <source>
        <dbReference type="Pfam" id="PF05746"/>
    </source>
</evidence>
<evidence type="ECO:0000313" key="5">
    <source>
        <dbReference type="EMBL" id="CAO86190.1"/>
    </source>
</evidence>
<keyword evidence="1" id="KW-0436">Ligase</keyword>
<feature type="domain" description="DALR anticodon binding" evidence="4">
    <location>
        <begin position="119"/>
        <end position="217"/>
    </location>
</feature>
<name>A8Y9J2_MICA7</name>
<dbReference type="GO" id="GO:0004814">
    <property type="term" value="F:arginine-tRNA ligase activity"/>
    <property type="evidence" value="ECO:0007669"/>
    <property type="project" value="InterPro"/>
</dbReference>
<dbReference type="AlphaFoldDB" id="A8Y9J2"/>
<dbReference type="GO" id="GO:0005524">
    <property type="term" value="F:ATP binding"/>
    <property type="evidence" value="ECO:0007669"/>
    <property type="project" value="UniProtKB-KW"/>
</dbReference>
<evidence type="ECO:0000256" key="1">
    <source>
        <dbReference type="ARBA" id="ARBA00022598"/>
    </source>
</evidence>
<evidence type="ECO:0000313" key="6">
    <source>
        <dbReference type="EMBL" id="CAO91460.1"/>
    </source>
</evidence>
<sequence>MSMNFICNHPSIEHCLKQQLINLFPENNHKLTFYRCLKTDSILYRSPLFYYFTPAQCQTIFNHLIALFPQIQLREGWLELLLDQQFLSFWLLKLNDSIDKFFSDQLPLHPEGEFFFLFQYTHARYSSLLQLLNREKIRLTESELLSWHHPAEIALILQILTVCDCWEGQKLYPLTANLCEAMLNFERNCRIIGESAPIQRSRLILISVSQKLLNRLLRQKWQLLPMTEL</sequence>
<gene>
    <name evidence="6" type="ORF">IPF_3902</name>
    <name evidence="5" type="ORF">IPF_6586</name>
</gene>
<keyword evidence="3" id="KW-0067">ATP-binding</keyword>
<evidence type="ECO:0000256" key="3">
    <source>
        <dbReference type="ARBA" id="ARBA00022840"/>
    </source>
</evidence>
<protein>
    <recommendedName>
        <fullName evidence="4">DALR anticodon binding domain-containing protein</fullName>
    </recommendedName>
</protein>
<dbReference type="EMBL" id="AM778844">
    <property type="protein sequence ID" value="CAO86190.1"/>
    <property type="molecule type" value="Genomic_DNA"/>
</dbReference>
<dbReference type="GO" id="GO:0006420">
    <property type="term" value="P:arginyl-tRNA aminoacylation"/>
    <property type="evidence" value="ECO:0007669"/>
    <property type="project" value="InterPro"/>
</dbReference>
<keyword evidence="2" id="KW-0547">Nucleotide-binding</keyword>
<dbReference type="SUPFAM" id="SSF47323">
    <property type="entry name" value="Anticodon-binding domain of a subclass of class I aminoacyl-tRNA synthetases"/>
    <property type="match status" value="1"/>
</dbReference>
<dbReference type="EMBL" id="AM778957">
    <property type="protein sequence ID" value="CAO91460.1"/>
    <property type="molecule type" value="Genomic_DNA"/>
</dbReference>
<dbReference type="Gene3D" id="1.10.730.10">
    <property type="entry name" value="Isoleucyl-tRNA Synthetase, Domain 1"/>
    <property type="match status" value="1"/>
</dbReference>
<reference evidence="5" key="1">
    <citation type="submission" date="2007-08" db="EMBL/GenBank/DDBJ databases">
        <authorList>
            <person name="Frangeul L."/>
        </authorList>
    </citation>
    <scope>NUCLEOTIDE SEQUENCE</scope>
    <source>
        <strain evidence="5">PCC 7806</strain>
    </source>
</reference>
<accession>A8Y9J2</accession>